<reference evidence="2 3" key="1">
    <citation type="submission" date="2020-08" db="EMBL/GenBank/DDBJ databases">
        <title>Genomic Encyclopedia of Type Strains, Phase IV (KMG-IV): sequencing the most valuable type-strain genomes for metagenomic binning, comparative biology and taxonomic classification.</title>
        <authorList>
            <person name="Goeker M."/>
        </authorList>
    </citation>
    <scope>NUCLEOTIDE SEQUENCE [LARGE SCALE GENOMIC DNA]</scope>
    <source>
        <strain evidence="2 3">DSM 10633</strain>
    </source>
</reference>
<dbReference type="Gene3D" id="3.10.450.40">
    <property type="match status" value="1"/>
</dbReference>
<dbReference type="InterPro" id="IPR025711">
    <property type="entry name" value="PepSY"/>
</dbReference>
<keyword evidence="3" id="KW-1185">Reference proteome</keyword>
<name>A0A840PWA3_URETH</name>
<accession>A0A840PWA3</accession>
<organism evidence="2 3">
    <name type="scientific">Ureibacillus thermosphaericus</name>
    <dbReference type="NCBI Taxonomy" id="51173"/>
    <lineage>
        <taxon>Bacteria</taxon>
        <taxon>Bacillati</taxon>
        <taxon>Bacillota</taxon>
        <taxon>Bacilli</taxon>
        <taxon>Bacillales</taxon>
        <taxon>Caryophanaceae</taxon>
        <taxon>Ureibacillus</taxon>
    </lineage>
</organism>
<dbReference type="AlphaFoldDB" id="A0A840PWA3"/>
<dbReference type="Pfam" id="PF03413">
    <property type="entry name" value="PepSY"/>
    <property type="match status" value="1"/>
</dbReference>
<dbReference type="Proteomes" id="UP000557217">
    <property type="component" value="Unassembled WGS sequence"/>
</dbReference>
<sequence length="81" mass="9384">MNQYSSYGQGSRFNQRVTMQQAQQIALQAVPGRVMHIDMDLENGVLVYEVFIMTEQGQIFEVEILARNGRIIKIDQENDYD</sequence>
<dbReference type="EMBL" id="JACHGZ010000006">
    <property type="protein sequence ID" value="MBB5148448.1"/>
    <property type="molecule type" value="Genomic_DNA"/>
</dbReference>
<evidence type="ECO:0000259" key="1">
    <source>
        <dbReference type="Pfam" id="PF03413"/>
    </source>
</evidence>
<feature type="domain" description="PepSY" evidence="1">
    <location>
        <begin position="17"/>
        <end position="74"/>
    </location>
</feature>
<comment type="caution">
    <text evidence="2">The sequence shown here is derived from an EMBL/GenBank/DDBJ whole genome shotgun (WGS) entry which is preliminary data.</text>
</comment>
<proteinExistence type="predicted"/>
<gene>
    <name evidence="2" type="ORF">HNR36_000834</name>
</gene>
<dbReference type="RefSeq" id="WP_016839029.1">
    <property type="nucleotide sequence ID" value="NZ_JAAXPW010000007.1"/>
</dbReference>
<evidence type="ECO:0000313" key="3">
    <source>
        <dbReference type="Proteomes" id="UP000557217"/>
    </source>
</evidence>
<protein>
    <submittedName>
        <fullName evidence="2">Putative membrane protein YkoI</fullName>
    </submittedName>
</protein>
<evidence type="ECO:0000313" key="2">
    <source>
        <dbReference type="EMBL" id="MBB5148448.1"/>
    </source>
</evidence>